<feature type="region of interest" description="Disordered" evidence="1">
    <location>
        <begin position="498"/>
        <end position="517"/>
    </location>
</feature>
<accession>A0A0H2RV23</accession>
<feature type="compositionally biased region" description="Polar residues" evidence="1">
    <location>
        <begin position="1196"/>
        <end position="1206"/>
    </location>
</feature>
<sequence length="1311" mass="145379">MSQFTKPLGAFHKSTAFDFPCAAHPPTPPDTDVDSFSTIHPPFFSPNLKTDANESFTLGGPADTPTSRPISRKASNLSYISSGITRVDQRFNSPRPAATRWLVVVSPPPALALENGSTMFLNPSRQESQSVLLPLFPSLSRQLSAVAREFSFPSTSGICLFLRLPEHGVPYSSRLSEESWSILWAHVLFEERPVPGSSTGGLPIAGRLEFDIDLRKARWYDAWITAIRREFESTPVSTAPSVHHGREDSRVTQLTDTVNDESEDLTISGQKRKNRHVPRKLSLIEKLDSNSSVRSLSRPASRQGHSPPHHETFPLHALSPIPQLDEPKSAIKVLESKVENWRASAVFSKSPLTHTEATLLPATIPSSEQAEEDEGQELNLDDFSWSISSAGPPSDVPWSALSTRDDVLSIDLGHRAEGSVCLTPSTCTSWGPADYSIHSPVSTISRLPSPDLAFREYEYVPLTPSTATSWGPPVDWEDYPLSAISSRVPSVDLAGRAMSSRPCTPSTATSWGPPLEWPDTPATPYRVHTPDVGQRSFAMDETAPWNHVWPYNEHHAPASDSNHPWQHVWPYGERKSRTSSESSTWKLVWPYRHELPTDDKNQASSSSHSGYPHFNLYPAVYPHFDLYPAIPEVGGSASDAGLLATYPRFNIYPAVYPFFEIYPGHVVAPQEVDELPSVKLPRVYPALDIYPAVYPVFEIYPGNVIDVRMEDAMTPLPVTLKAHYPAFDLYAAVYPNICIYPSVNIVEASVIKSPSEPVTFGPVIVGLPVSQDYPVIELYPAVYPHNVESIYPTRRADRSVARHAIEEVIQESSGPKSVSVMLEASYPMVEPYPPVYPYLRIYPDVQDLGNNNSDVIQANYPNFDLYPAVYPYFDIYKSGFATTPEVLEVGQIPLSATYPCFDIYPAVYPYFDIYSTGFPTLAEVEQLEAKPVALGPTYPRFNIYPAVYPYFDIYSTGFPTLVEVECGVGSVVLSASYPCLDIYPAVYPYFDIYCTGYPTLAENEREVEIGPIALESSYPNFNIYPAAYPYFDIYSSGYPTTGENEQRLEVGPIRLTPSYPKFNLYPPVYPSFDIYNQGSDSMTMDLGDRKTRQELHDAVMSNSKAVAVSRVGRTRKTHEDLYNEVATLRNFTLKIDTTPVSQNPTVRPVRSPPEARAVASSPFESNLSVKPSEIRRAGSLNHGATPPITPPLRRFSSMSDRTTAINHSRHGSTTRSPLATAEPITESSTSEESSPVRKRAATRRDSIVLEKARHWGAPGSQAPAPSAHFNSITVEDLSAFPMPPMPPLPTKPNSDLNRPIAKLDRSKLPFH</sequence>
<feature type="compositionally biased region" description="Basic and acidic residues" evidence="1">
    <location>
        <begin position="1301"/>
        <end position="1311"/>
    </location>
</feature>
<feature type="region of interest" description="Disordered" evidence="1">
    <location>
        <begin position="235"/>
        <end position="312"/>
    </location>
</feature>
<feature type="compositionally biased region" description="Polar residues" evidence="1">
    <location>
        <begin position="289"/>
        <end position="304"/>
    </location>
</feature>
<evidence type="ECO:0000256" key="1">
    <source>
        <dbReference type="SAM" id="MobiDB-lite"/>
    </source>
</evidence>
<dbReference type="STRING" id="27342.A0A0H2RV23"/>
<feature type="compositionally biased region" description="Polar residues" evidence="1">
    <location>
        <begin position="501"/>
        <end position="510"/>
    </location>
</feature>
<dbReference type="InParanoid" id="A0A0H2RV23"/>
<gene>
    <name evidence="2" type="ORF">SCHPADRAFT_927057</name>
</gene>
<dbReference type="EMBL" id="KQ085926">
    <property type="protein sequence ID" value="KLO15694.1"/>
    <property type="molecule type" value="Genomic_DNA"/>
</dbReference>
<evidence type="ECO:0000313" key="3">
    <source>
        <dbReference type="Proteomes" id="UP000053477"/>
    </source>
</evidence>
<dbReference type="Proteomes" id="UP000053477">
    <property type="component" value="Unassembled WGS sequence"/>
</dbReference>
<organism evidence="2 3">
    <name type="scientific">Schizopora paradoxa</name>
    <dbReference type="NCBI Taxonomy" id="27342"/>
    <lineage>
        <taxon>Eukaryota</taxon>
        <taxon>Fungi</taxon>
        <taxon>Dikarya</taxon>
        <taxon>Basidiomycota</taxon>
        <taxon>Agaricomycotina</taxon>
        <taxon>Agaricomycetes</taxon>
        <taxon>Hymenochaetales</taxon>
        <taxon>Schizoporaceae</taxon>
        <taxon>Schizopora</taxon>
    </lineage>
</organism>
<protein>
    <submittedName>
        <fullName evidence="2">Uncharacterized protein</fullName>
    </submittedName>
</protein>
<name>A0A0H2RV23_9AGAM</name>
<feature type="compositionally biased region" description="Pro residues" evidence="1">
    <location>
        <begin position="1281"/>
        <end position="1290"/>
    </location>
</feature>
<keyword evidence="3" id="KW-1185">Reference proteome</keyword>
<feature type="region of interest" description="Disordered" evidence="1">
    <location>
        <begin position="1275"/>
        <end position="1311"/>
    </location>
</feature>
<feature type="compositionally biased region" description="Basic residues" evidence="1">
    <location>
        <begin position="270"/>
        <end position="279"/>
    </location>
</feature>
<dbReference type="OrthoDB" id="3269353at2759"/>
<evidence type="ECO:0000313" key="2">
    <source>
        <dbReference type="EMBL" id="KLO15694.1"/>
    </source>
</evidence>
<reference evidence="2 3" key="1">
    <citation type="submission" date="2015-04" db="EMBL/GenBank/DDBJ databases">
        <title>Complete genome sequence of Schizopora paradoxa KUC8140, a cosmopolitan wood degrader in East Asia.</title>
        <authorList>
            <consortium name="DOE Joint Genome Institute"/>
            <person name="Min B."/>
            <person name="Park H."/>
            <person name="Jang Y."/>
            <person name="Kim J.-J."/>
            <person name="Kim K.H."/>
            <person name="Pangilinan J."/>
            <person name="Lipzen A."/>
            <person name="Riley R."/>
            <person name="Grigoriev I.V."/>
            <person name="Spatafora J.W."/>
            <person name="Choi I.-G."/>
        </authorList>
    </citation>
    <scope>NUCLEOTIDE SEQUENCE [LARGE SCALE GENOMIC DNA]</scope>
    <source>
        <strain evidence="2 3">KUC8140</strain>
    </source>
</reference>
<proteinExistence type="predicted"/>
<feature type="region of interest" description="Disordered" evidence="1">
    <location>
        <begin position="50"/>
        <end position="71"/>
    </location>
</feature>
<feature type="region of interest" description="Disordered" evidence="1">
    <location>
        <begin position="1142"/>
        <end position="1244"/>
    </location>
</feature>